<dbReference type="InterPro" id="IPR048329">
    <property type="entry name" value="PcRGLX_1st"/>
</dbReference>
<dbReference type="Pfam" id="PF21345">
    <property type="entry name" value="PcRGLX_2nd"/>
    <property type="match status" value="1"/>
</dbReference>
<dbReference type="Pfam" id="PF21346">
    <property type="entry name" value="PcRGLX_3rd"/>
    <property type="match status" value="1"/>
</dbReference>
<feature type="signal peptide" evidence="1">
    <location>
        <begin position="1"/>
        <end position="26"/>
    </location>
</feature>
<gene>
    <name evidence="5" type="ORF">GGR38_004436</name>
</gene>
<feature type="domain" description="PcRGLX/YetA-like N-terminal RIFT barrel" evidence="2">
    <location>
        <begin position="34"/>
        <end position="101"/>
    </location>
</feature>
<name>A0A7W6G9V7_9SPHN</name>
<reference evidence="5 6" key="1">
    <citation type="submission" date="2020-08" db="EMBL/GenBank/DDBJ databases">
        <title>Genomic Encyclopedia of Type Strains, Phase IV (KMG-IV): sequencing the most valuable type-strain genomes for metagenomic binning, comparative biology and taxonomic classification.</title>
        <authorList>
            <person name="Goeker M."/>
        </authorList>
    </citation>
    <scope>NUCLEOTIDE SEQUENCE [LARGE SCALE GENOMIC DNA]</scope>
    <source>
        <strain evidence="5 6">DSM 27057</strain>
    </source>
</reference>
<evidence type="ECO:0000256" key="1">
    <source>
        <dbReference type="SAM" id="SignalP"/>
    </source>
</evidence>
<sequence>MTTRRDALKLASLIPAAALAPRIGHAAPAPNPAPAHWLEGRPAMDLGHSFGVAWPRGAVSRRSGFNLAAKGAAIPAQSWPTAFWPDGSIKWSAHALPAGMGDAVPDGITVAPGAPGPAPADPIRIEQAADGIRLTCAGVTWDFAKSGDAVIRSASISGRTVMGPVSLVGQMGAAFAGVVTRLTLEQNGPVRAVIKVEGVHRQGQDATLPFTLRFYAYAGARHLRIVHSFIYDGDPARDAIAALGLSVAVPMRDAPHDRHIRMASDGPLFAEAVRPLTGLRRDPGAAFRAAQIEGRATPPIAQMAAAVRDKLQYIPTWSDFWLEQANADGFRIEKRTEANMAWVASASGHRAPGLAYVGGPSGGAAIAQRWFWQTCPSALSVRDAASDTAHLTAWLWSPRAEPMDLRPWRGVNGMESYDAQNQGLDITYEDYEPGWGSATGIAKTHELTLWACEATPANAMMETMAAANAASPRLMAAPEHLNKAGVFGDWSLPDRSSRNHAIVEDQLERLVDFYAGEVDRRGWYGFWNHGDIMHTYDADRHQWRYDIGGFAWDNSELSPDLWLWYQALRTGSAQPFRLAEAMTRHTCEVDTYHLGRFKGLGTRHGVQHWGDSSKQPRVSNAIYRRIYFYLTADDRVGDLIADLVDSDRTLDHVEIGRKVPGAKAYTGPKGTFDMGFGPSWTAVVGAWLTQWERTGDTQWRDRIAAGMQTIGAMKYGWLVGGAPYDPATHRFLGKGDTIGISHLSSVFGATEINAEIISLIDIPAYEQAWVTFCQWYNAPKPDFLAKFGPPFGSRNLREAYSRMTAYAARARHDRSLMARAVEEFFSGDEGLGTWDHDPRVHLGNQVEWPRLSTNAAAQWGLAAIQMLALAGAEIDSAHIPAHRNSPQEPRH</sequence>
<dbReference type="AlphaFoldDB" id="A0A7W6G9V7"/>
<dbReference type="EMBL" id="JACIDX010000024">
    <property type="protein sequence ID" value="MBB3957462.1"/>
    <property type="molecule type" value="Genomic_DNA"/>
</dbReference>
<evidence type="ECO:0008006" key="7">
    <source>
        <dbReference type="Google" id="ProtNLM"/>
    </source>
</evidence>
<dbReference type="InterPro" id="IPR048331">
    <property type="entry name" value="PcRGLX/YetA_3rd"/>
</dbReference>
<evidence type="ECO:0000259" key="2">
    <source>
        <dbReference type="Pfam" id="PF19501"/>
    </source>
</evidence>
<proteinExistence type="predicted"/>
<dbReference type="Proteomes" id="UP000548867">
    <property type="component" value="Unassembled WGS sequence"/>
</dbReference>
<dbReference type="PANTHER" id="PTHR40081:SF1">
    <property type="entry name" value="TAT PATHWAY SIGNAL SEQUENCE DOMAIN PROTEIN"/>
    <property type="match status" value="1"/>
</dbReference>
<organism evidence="5 6">
    <name type="scientific">Novosphingobium sediminicola</name>
    <dbReference type="NCBI Taxonomy" id="563162"/>
    <lineage>
        <taxon>Bacteria</taxon>
        <taxon>Pseudomonadati</taxon>
        <taxon>Pseudomonadota</taxon>
        <taxon>Alphaproteobacteria</taxon>
        <taxon>Sphingomonadales</taxon>
        <taxon>Sphingomonadaceae</taxon>
        <taxon>Novosphingobium</taxon>
    </lineage>
</organism>
<evidence type="ECO:0000259" key="3">
    <source>
        <dbReference type="Pfam" id="PF21345"/>
    </source>
</evidence>
<feature type="domain" description="PcRGLX/YetA-like central beta-sandwich" evidence="3">
    <location>
        <begin position="123"/>
        <end position="465"/>
    </location>
</feature>
<dbReference type="RefSeq" id="WP_183628785.1">
    <property type="nucleotide sequence ID" value="NZ_JACIDX010000024.1"/>
</dbReference>
<keyword evidence="6" id="KW-1185">Reference proteome</keyword>
<feature type="domain" description="PcRGLX/YetA-like C-terminal alpha/alpha toroid" evidence="4">
    <location>
        <begin position="472"/>
        <end position="873"/>
    </location>
</feature>
<evidence type="ECO:0000313" key="5">
    <source>
        <dbReference type="EMBL" id="MBB3957462.1"/>
    </source>
</evidence>
<evidence type="ECO:0000313" key="6">
    <source>
        <dbReference type="Proteomes" id="UP000548867"/>
    </source>
</evidence>
<protein>
    <recommendedName>
        <fullName evidence="7">Tat pathway signal sequence domain protein</fullName>
    </recommendedName>
</protein>
<dbReference type="Pfam" id="PF19501">
    <property type="entry name" value="PcRGLX_1st"/>
    <property type="match status" value="1"/>
</dbReference>
<evidence type="ECO:0000259" key="4">
    <source>
        <dbReference type="Pfam" id="PF21346"/>
    </source>
</evidence>
<dbReference type="InterPro" id="IPR006311">
    <property type="entry name" value="TAT_signal"/>
</dbReference>
<dbReference type="InterPro" id="IPR048330">
    <property type="entry name" value="PcRGLX/YetA_2nd"/>
</dbReference>
<accession>A0A7W6G9V7</accession>
<dbReference type="PROSITE" id="PS51318">
    <property type="entry name" value="TAT"/>
    <property type="match status" value="1"/>
</dbReference>
<feature type="chain" id="PRO_5031311234" description="Tat pathway signal sequence domain protein" evidence="1">
    <location>
        <begin position="27"/>
        <end position="891"/>
    </location>
</feature>
<keyword evidence="1" id="KW-0732">Signal</keyword>
<dbReference type="InterPro" id="IPR045793">
    <property type="entry name" value="PcRGLX/YetA-like"/>
</dbReference>
<dbReference type="PANTHER" id="PTHR40081">
    <property type="entry name" value="CONCANAVALIN A-LIKE LECTIN/GLUCANASE"/>
    <property type="match status" value="1"/>
</dbReference>
<comment type="caution">
    <text evidence="5">The sequence shown here is derived from an EMBL/GenBank/DDBJ whole genome shotgun (WGS) entry which is preliminary data.</text>
</comment>